<dbReference type="InterPro" id="IPR008042">
    <property type="entry name" value="Retrotrans_Pao"/>
</dbReference>
<keyword evidence="2" id="KW-1185">Reference proteome</keyword>
<accession>A0AAV4V485</accession>
<dbReference type="AlphaFoldDB" id="A0AAV4V485"/>
<dbReference type="Pfam" id="PF05380">
    <property type="entry name" value="Peptidase_A17"/>
    <property type="match status" value="1"/>
</dbReference>
<dbReference type="Proteomes" id="UP001054837">
    <property type="component" value="Unassembled WGS sequence"/>
</dbReference>
<name>A0AAV4V485_9ARAC</name>
<organism evidence="1 2">
    <name type="scientific">Caerostris darwini</name>
    <dbReference type="NCBI Taxonomy" id="1538125"/>
    <lineage>
        <taxon>Eukaryota</taxon>
        <taxon>Metazoa</taxon>
        <taxon>Ecdysozoa</taxon>
        <taxon>Arthropoda</taxon>
        <taxon>Chelicerata</taxon>
        <taxon>Arachnida</taxon>
        <taxon>Araneae</taxon>
        <taxon>Araneomorphae</taxon>
        <taxon>Entelegynae</taxon>
        <taxon>Araneoidea</taxon>
        <taxon>Araneidae</taxon>
        <taxon>Caerostris</taxon>
    </lineage>
</organism>
<dbReference type="EMBL" id="BPLQ01012359">
    <property type="protein sequence ID" value="GIY64946.1"/>
    <property type="molecule type" value="Genomic_DNA"/>
</dbReference>
<proteinExistence type="predicted"/>
<reference evidence="1 2" key="1">
    <citation type="submission" date="2021-06" db="EMBL/GenBank/DDBJ databases">
        <title>Caerostris darwini draft genome.</title>
        <authorList>
            <person name="Kono N."/>
            <person name="Arakawa K."/>
        </authorList>
    </citation>
    <scope>NUCLEOTIDE SEQUENCE [LARGE SCALE GENOMIC DNA]</scope>
</reference>
<sequence>MTDANDVLNKGGFELRDWTFTLEIITKRTMLSIAHRLFDPFGVASSVMLRPKLMLQETWKMSLIEEIKGSLREEFIQWFNDLKALKQIYVPKWIKGTPETFDNCCLHVFCSKSRITPMIGTFSRCVMRKTG</sequence>
<gene>
    <name evidence="1" type="primary">AVEN_188314_1</name>
    <name evidence="1" type="ORF">CDAR_119691</name>
</gene>
<comment type="caution">
    <text evidence="1">The sequence shown here is derived from an EMBL/GenBank/DDBJ whole genome shotgun (WGS) entry which is preliminary data.</text>
</comment>
<protein>
    <submittedName>
        <fullName evidence="1">Uncharacterized protein</fullName>
    </submittedName>
</protein>
<evidence type="ECO:0000313" key="2">
    <source>
        <dbReference type="Proteomes" id="UP001054837"/>
    </source>
</evidence>
<evidence type="ECO:0000313" key="1">
    <source>
        <dbReference type="EMBL" id="GIY64946.1"/>
    </source>
</evidence>